<reference evidence="8 9" key="1">
    <citation type="submission" date="2019-06" db="EMBL/GenBank/DDBJ databases">
        <title>Description Trichococcus psychrophilus sp. nov., isolated from a cold spring, by genomic and phenotypic analyses.</title>
        <authorList>
            <person name="Zakharyuk A."/>
        </authorList>
    </citation>
    <scope>NUCLEOTIDE SEQUENCE [LARGE SCALE GENOMIC DNA]</scope>
    <source>
        <strain evidence="8 9">SKBG</strain>
    </source>
</reference>
<keyword evidence="2" id="KW-0858">Xylan degradation</keyword>
<evidence type="ECO:0000256" key="1">
    <source>
        <dbReference type="ARBA" id="ARBA00009865"/>
    </source>
</evidence>
<evidence type="ECO:0000256" key="3">
    <source>
        <dbReference type="ARBA" id="ARBA00022801"/>
    </source>
</evidence>
<keyword evidence="9" id="KW-1185">Reference proteome</keyword>
<dbReference type="CDD" id="cd18620">
    <property type="entry name" value="GH43_XylA-like"/>
    <property type="match status" value="1"/>
</dbReference>
<evidence type="ECO:0000256" key="4">
    <source>
        <dbReference type="ARBA" id="ARBA00023277"/>
    </source>
</evidence>
<protein>
    <recommendedName>
        <fullName evidence="10">Glycosyl hydrolase family 43</fullName>
    </recommendedName>
</protein>
<keyword evidence="3 7" id="KW-0378">Hydrolase</keyword>
<keyword evidence="2" id="KW-0624">Polysaccharide degradation</keyword>
<dbReference type="InterPro" id="IPR006710">
    <property type="entry name" value="Glyco_hydro_43"/>
</dbReference>
<dbReference type="EMBL" id="VENO01000007">
    <property type="protein sequence ID" value="TNV67820.1"/>
    <property type="molecule type" value="Genomic_DNA"/>
</dbReference>
<keyword evidence="5 7" id="KW-0326">Glycosidase</keyword>
<dbReference type="PANTHER" id="PTHR43772">
    <property type="entry name" value="ENDO-1,4-BETA-XYLANASE"/>
    <property type="match status" value="1"/>
</dbReference>
<proteinExistence type="inferred from homology"/>
<dbReference type="GO" id="GO:0004553">
    <property type="term" value="F:hydrolase activity, hydrolyzing O-glycosyl compounds"/>
    <property type="evidence" value="ECO:0007669"/>
    <property type="project" value="InterPro"/>
</dbReference>
<comment type="similarity">
    <text evidence="1 7">Belongs to the glycosyl hydrolase 43 family.</text>
</comment>
<evidence type="ECO:0000256" key="6">
    <source>
        <dbReference type="PIRSR" id="PIRSR606710-2"/>
    </source>
</evidence>
<dbReference type="RefSeq" id="WP_140187459.1">
    <property type="nucleotide sequence ID" value="NZ_VENO01000007.1"/>
</dbReference>
<dbReference type="Pfam" id="PF04616">
    <property type="entry name" value="Glyco_hydro_43"/>
    <property type="match status" value="1"/>
</dbReference>
<dbReference type="Proteomes" id="UP000313395">
    <property type="component" value="Unassembled WGS sequence"/>
</dbReference>
<evidence type="ECO:0000256" key="7">
    <source>
        <dbReference type="RuleBase" id="RU361187"/>
    </source>
</evidence>
<dbReference type="InterPro" id="IPR052176">
    <property type="entry name" value="Glycosyl_Hydrlase_43_Enz"/>
</dbReference>
<evidence type="ECO:0000313" key="8">
    <source>
        <dbReference type="EMBL" id="TNV67820.1"/>
    </source>
</evidence>
<gene>
    <name evidence="8" type="ORF">FHK04_14330</name>
</gene>
<sequence>MKKQVFNPYLPNYEYVPDGEPKVFGDRVYVYGSHDRFNGEFYCVNDYVGYSAPVEDLSDWRFEGVIYKKDQDPLNPDGKYNMFAPDVIQGRDGRFYMYYGMDFINQISVAVSDKPEGPFEYYGAVHHPEGTLLGEKSTDAFQFDPGVLVDDDKRVWLYTGFGPNEEFREMFAKHFGQTIGECGNYVTELEADMLTVKTDPVQLIPNTWDSEGTDFEGHAFYEASSIRKFNNKYYFIYSSELSHELAYAISDYPDKGFVYGGSLHSNGDIGYQGNTEEVNYWGNNHGSVAYINGEYYIFGHRQTNYTEFSRQGVAEKLQMTADGRFEMAEMTSCGLNQGPLRGTGNYPAAIACQLYSSFGALKSTEVLEKEEHPCFTQEKEDSQNDPSQYIHNLKDGSVAGFKYFHFDDLDSLSVTTRGPGKGLLGVYTELEKAPIAEIHVSPSTEWQTFEANVSGSVVGEQPLFFRYEGPGMIDFKAFALG</sequence>
<evidence type="ECO:0008006" key="10">
    <source>
        <dbReference type="Google" id="ProtNLM"/>
    </source>
</evidence>
<evidence type="ECO:0000313" key="9">
    <source>
        <dbReference type="Proteomes" id="UP000313395"/>
    </source>
</evidence>
<evidence type="ECO:0000256" key="5">
    <source>
        <dbReference type="ARBA" id="ARBA00023295"/>
    </source>
</evidence>
<dbReference type="Gene3D" id="2.115.10.20">
    <property type="entry name" value="Glycosyl hydrolase domain, family 43"/>
    <property type="match status" value="1"/>
</dbReference>
<organism evidence="8 9">
    <name type="scientific">Trichococcus shcherbakoviae subsp. psychrophilus</name>
    <dbReference type="NCBI Taxonomy" id="2585775"/>
    <lineage>
        <taxon>Bacteria</taxon>
        <taxon>Bacillati</taxon>
        <taxon>Bacillota</taxon>
        <taxon>Bacilli</taxon>
        <taxon>Lactobacillales</taxon>
        <taxon>Carnobacteriaceae</taxon>
        <taxon>Trichococcus</taxon>
    </lineage>
</organism>
<feature type="site" description="Important for catalytic activity, responsible for pKa modulation of the active site Glu and correct orientation of both the proton donor and substrate" evidence="6">
    <location>
        <position position="144"/>
    </location>
</feature>
<keyword evidence="4" id="KW-0119">Carbohydrate metabolism</keyword>
<dbReference type="InterPro" id="IPR023296">
    <property type="entry name" value="Glyco_hydro_beta-prop_sf"/>
</dbReference>
<dbReference type="AlphaFoldDB" id="A0A5C5E5B9"/>
<comment type="caution">
    <text evidence="8">The sequence shown here is derived from an EMBL/GenBank/DDBJ whole genome shotgun (WGS) entry which is preliminary data.</text>
</comment>
<name>A0A5C5E5B9_9LACT</name>
<dbReference type="PANTHER" id="PTHR43772:SF2">
    <property type="entry name" value="PUTATIVE (AFU_ORTHOLOGUE AFUA_2G04480)-RELATED"/>
    <property type="match status" value="1"/>
</dbReference>
<dbReference type="Gene3D" id="2.60.120.260">
    <property type="entry name" value="Galactose-binding domain-like"/>
    <property type="match status" value="1"/>
</dbReference>
<evidence type="ECO:0000256" key="2">
    <source>
        <dbReference type="ARBA" id="ARBA00022651"/>
    </source>
</evidence>
<accession>A0A5C5E5B9</accession>
<dbReference type="GO" id="GO:0045493">
    <property type="term" value="P:xylan catabolic process"/>
    <property type="evidence" value="ECO:0007669"/>
    <property type="project" value="UniProtKB-KW"/>
</dbReference>
<dbReference type="SUPFAM" id="SSF75005">
    <property type="entry name" value="Arabinanase/levansucrase/invertase"/>
    <property type="match status" value="1"/>
</dbReference>